<comment type="caution">
    <text evidence="6">The sequence shown here is derived from an EMBL/GenBank/DDBJ whole genome shotgun (WGS) entry which is preliminary data.</text>
</comment>
<sequence length="195" mass="20797">MTEPGTPRPAAVRDAVLAAAVQVLTESGYAATSVRAVARRAGVSQGALQHHFRSKADLVAAALAHLAGELSTYAARELGALRGTPREQAETLLNRLWEIHTLPVSETIVEILSLARKDPDLAARMTPVLDTAHTLTLTAGANAAPELAARDGFDQWLLACVATMRGLVVVHDLDAATTPDWPQARRILLRAFDLT</sequence>
<organism evidence="6 7">
    <name type="scientific">Nocardia stercoris</name>
    <dbReference type="NCBI Taxonomy" id="2483361"/>
    <lineage>
        <taxon>Bacteria</taxon>
        <taxon>Bacillati</taxon>
        <taxon>Actinomycetota</taxon>
        <taxon>Actinomycetes</taxon>
        <taxon>Mycobacteriales</taxon>
        <taxon>Nocardiaceae</taxon>
        <taxon>Nocardia</taxon>
    </lineage>
</organism>
<dbReference type="PANTHER" id="PTHR30055">
    <property type="entry name" value="HTH-TYPE TRANSCRIPTIONAL REGULATOR RUTR"/>
    <property type="match status" value="1"/>
</dbReference>
<name>A0A3M2KTC1_9NOCA</name>
<dbReference type="InterPro" id="IPR009057">
    <property type="entry name" value="Homeodomain-like_sf"/>
</dbReference>
<feature type="domain" description="HTH tetR-type" evidence="5">
    <location>
        <begin position="10"/>
        <end position="70"/>
    </location>
</feature>
<dbReference type="OrthoDB" id="3294316at2"/>
<protein>
    <submittedName>
        <fullName evidence="6">TetR/AcrR family transcriptional regulator</fullName>
    </submittedName>
</protein>
<gene>
    <name evidence="6" type="ORF">EBN03_29150</name>
</gene>
<feature type="DNA-binding region" description="H-T-H motif" evidence="4">
    <location>
        <begin position="33"/>
        <end position="52"/>
    </location>
</feature>
<reference evidence="6 7" key="1">
    <citation type="submission" date="2018-10" db="EMBL/GenBank/DDBJ databases">
        <title>Isolation from cow dung.</title>
        <authorList>
            <person name="Ling L."/>
        </authorList>
    </citation>
    <scope>NUCLEOTIDE SEQUENCE [LARGE SCALE GENOMIC DNA]</scope>
    <source>
        <strain evidence="6 7">NEAU-LL90</strain>
    </source>
</reference>
<dbReference type="GO" id="GO:0003700">
    <property type="term" value="F:DNA-binding transcription factor activity"/>
    <property type="evidence" value="ECO:0007669"/>
    <property type="project" value="TreeGrafter"/>
</dbReference>
<keyword evidence="7" id="KW-1185">Reference proteome</keyword>
<dbReference type="InterPro" id="IPR001647">
    <property type="entry name" value="HTH_TetR"/>
</dbReference>
<evidence type="ECO:0000313" key="6">
    <source>
        <dbReference type="EMBL" id="RMI28709.1"/>
    </source>
</evidence>
<evidence type="ECO:0000256" key="2">
    <source>
        <dbReference type="ARBA" id="ARBA00023125"/>
    </source>
</evidence>
<dbReference type="GO" id="GO:0000976">
    <property type="term" value="F:transcription cis-regulatory region binding"/>
    <property type="evidence" value="ECO:0007669"/>
    <property type="project" value="TreeGrafter"/>
</dbReference>
<dbReference type="PANTHER" id="PTHR30055:SF234">
    <property type="entry name" value="HTH-TYPE TRANSCRIPTIONAL REGULATOR BETI"/>
    <property type="match status" value="1"/>
</dbReference>
<evidence type="ECO:0000259" key="5">
    <source>
        <dbReference type="PROSITE" id="PS50977"/>
    </source>
</evidence>
<evidence type="ECO:0000313" key="7">
    <source>
        <dbReference type="Proteomes" id="UP000279275"/>
    </source>
</evidence>
<dbReference type="Gene3D" id="1.10.357.10">
    <property type="entry name" value="Tetracycline Repressor, domain 2"/>
    <property type="match status" value="1"/>
</dbReference>
<keyword evidence="2 4" id="KW-0238">DNA-binding</keyword>
<keyword evidence="1" id="KW-0805">Transcription regulation</keyword>
<dbReference type="AlphaFoldDB" id="A0A3M2KTC1"/>
<proteinExistence type="predicted"/>
<accession>A0A3M2KTC1</accession>
<keyword evidence="3" id="KW-0804">Transcription</keyword>
<evidence type="ECO:0000256" key="1">
    <source>
        <dbReference type="ARBA" id="ARBA00023015"/>
    </source>
</evidence>
<dbReference type="Proteomes" id="UP000279275">
    <property type="component" value="Unassembled WGS sequence"/>
</dbReference>
<dbReference type="Pfam" id="PF00440">
    <property type="entry name" value="TetR_N"/>
    <property type="match status" value="1"/>
</dbReference>
<dbReference type="InterPro" id="IPR050109">
    <property type="entry name" value="HTH-type_TetR-like_transc_reg"/>
</dbReference>
<dbReference type="EMBL" id="RFFH01000019">
    <property type="protein sequence ID" value="RMI28709.1"/>
    <property type="molecule type" value="Genomic_DNA"/>
</dbReference>
<dbReference type="PRINTS" id="PR00455">
    <property type="entry name" value="HTHTETR"/>
</dbReference>
<dbReference type="PROSITE" id="PS50977">
    <property type="entry name" value="HTH_TETR_2"/>
    <property type="match status" value="1"/>
</dbReference>
<evidence type="ECO:0000256" key="3">
    <source>
        <dbReference type="ARBA" id="ARBA00023163"/>
    </source>
</evidence>
<dbReference type="RefSeq" id="WP_122191360.1">
    <property type="nucleotide sequence ID" value="NZ_RFFH01000019.1"/>
</dbReference>
<evidence type="ECO:0000256" key="4">
    <source>
        <dbReference type="PROSITE-ProRule" id="PRU00335"/>
    </source>
</evidence>
<dbReference type="SUPFAM" id="SSF46689">
    <property type="entry name" value="Homeodomain-like"/>
    <property type="match status" value="1"/>
</dbReference>